<evidence type="ECO:0000313" key="3">
    <source>
        <dbReference type="RefSeq" id="XP_026118199.1"/>
    </source>
</evidence>
<feature type="region of interest" description="Disordered" evidence="1">
    <location>
        <begin position="52"/>
        <end position="100"/>
    </location>
</feature>
<dbReference type="GO" id="GO:0032034">
    <property type="term" value="F:myosin II head/neck binding"/>
    <property type="evidence" value="ECO:0007669"/>
    <property type="project" value="TreeGrafter"/>
</dbReference>
<feature type="region of interest" description="Disordered" evidence="1">
    <location>
        <begin position="1"/>
        <end position="24"/>
    </location>
</feature>
<reference evidence="3" key="1">
    <citation type="submission" date="2025-08" db="UniProtKB">
        <authorList>
            <consortium name="RefSeq"/>
        </authorList>
    </citation>
    <scope>IDENTIFICATION</scope>
    <source>
        <strain evidence="3">Wakin</strain>
        <tissue evidence="3">Muscle</tissue>
    </source>
</reference>
<evidence type="ECO:0000313" key="2">
    <source>
        <dbReference type="Proteomes" id="UP000515129"/>
    </source>
</evidence>
<name>A0A6P6PBY6_CARAU</name>
<sequence>MLNLAKRVDHWTWDPNEERRRQEKWQQEQERLLQEKYQREQEKLKEEWEKAQREVEEEERRHHEEERQILEETVTPLTPHTSGLSSNMVTEAPPPTQPSAPCDTIVLSWLTGKGNRKCWRSRRTRVTDTALIK</sequence>
<dbReference type="KEGG" id="caua:113097194"/>
<dbReference type="GO" id="GO:0001725">
    <property type="term" value="C:stress fiber"/>
    <property type="evidence" value="ECO:0007669"/>
    <property type="project" value="TreeGrafter"/>
</dbReference>
<accession>A0A6P6PBY6</accession>
<feature type="compositionally biased region" description="Polar residues" evidence="1">
    <location>
        <begin position="75"/>
        <end position="89"/>
    </location>
</feature>
<proteinExistence type="predicted"/>
<dbReference type="Proteomes" id="UP000515129">
    <property type="component" value="Unplaced"/>
</dbReference>
<keyword evidence="2" id="KW-1185">Reference proteome</keyword>
<protein>
    <submittedName>
        <fullName evidence="3">LIM and calponin homology domains-containing protein 1-like</fullName>
    </submittedName>
</protein>
<dbReference type="AlphaFoldDB" id="A0A6P6PBY6"/>
<organism evidence="2 3">
    <name type="scientific">Carassius auratus</name>
    <name type="common">Goldfish</name>
    <dbReference type="NCBI Taxonomy" id="7957"/>
    <lineage>
        <taxon>Eukaryota</taxon>
        <taxon>Metazoa</taxon>
        <taxon>Chordata</taxon>
        <taxon>Craniata</taxon>
        <taxon>Vertebrata</taxon>
        <taxon>Euteleostomi</taxon>
        <taxon>Actinopterygii</taxon>
        <taxon>Neopterygii</taxon>
        <taxon>Teleostei</taxon>
        <taxon>Ostariophysi</taxon>
        <taxon>Cypriniformes</taxon>
        <taxon>Cyprinidae</taxon>
        <taxon>Cyprininae</taxon>
        <taxon>Carassius</taxon>
    </lineage>
</organism>
<dbReference type="GeneID" id="113097194"/>
<dbReference type="PANTHER" id="PTHR15551:SF4">
    <property type="entry name" value="LIM AND CALPONIN HOMOLOGY DOMAINS-CONTAINING PROTEIN 1 ISOFORM X1"/>
    <property type="match status" value="1"/>
</dbReference>
<dbReference type="RefSeq" id="XP_026118199.1">
    <property type="nucleotide sequence ID" value="XM_026262414.1"/>
</dbReference>
<dbReference type="PANTHER" id="PTHR15551">
    <property type="entry name" value="LIM DOMAIN ONLY 7"/>
    <property type="match status" value="1"/>
</dbReference>
<feature type="compositionally biased region" description="Basic and acidic residues" evidence="1">
    <location>
        <begin position="52"/>
        <end position="70"/>
    </location>
</feature>
<evidence type="ECO:0000256" key="1">
    <source>
        <dbReference type="SAM" id="MobiDB-lite"/>
    </source>
</evidence>
<dbReference type="GO" id="GO:0051893">
    <property type="term" value="P:regulation of focal adhesion assembly"/>
    <property type="evidence" value="ECO:0007669"/>
    <property type="project" value="TreeGrafter"/>
</dbReference>
<gene>
    <name evidence="3" type="primary">LOC113097194</name>
</gene>
<dbReference type="GO" id="GO:0051496">
    <property type="term" value="P:positive regulation of stress fiber assembly"/>
    <property type="evidence" value="ECO:0007669"/>
    <property type="project" value="TreeGrafter"/>
</dbReference>